<proteinExistence type="predicted"/>
<sequence>MSSIEATLTASQLRWTGHIIRMKDSRLPKAVFYGELAKGKRLRGGQRLRYKDVVKRHLKATHITVDHWETLAKDRQQWRQAIHKGKSHIEEKISQKYQHDHNIRHGFPDASAPIIFCVNCGRGFKSQIGLFSHQ</sequence>
<evidence type="ECO:0000313" key="2">
    <source>
        <dbReference type="Proteomes" id="UP001209878"/>
    </source>
</evidence>
<comment type="caution">
    <text evidence="1">The sequence shown here is derived from an EMBL/GenBank/DDBJ whole genome shotgun (WGS) entry which is preliminary data.</text>
</comment>
<gene>
    <name evidence="1" type="ORF">NP493_829g01099</name>
</gene>
<name>A0AAD9KMU1_RIDPI</name>
<dbReference type="Proteomes" id="UP001209878">
    <property type="component" value="Unassembled WGS sequence"/>
</dbReference>
<keyword evidence="2" id="KW-1185">Reference proteome</keyword>
<accession>A0AAD9KMU1</accession>
<dbReference type="EMBL" id="JAODUO010000828">
    <property type="protein sequence ID" value="KAK2174110.1"/>
    <property type="molecule type" value="Genomic_DNA"/>
</dbReference>
<reference evidence="1" key="1">
    <citation type="journal article" date="2023" name="Mol. Biol. Evol.">
        <title>Third-Generation Sequencing Reveals the Adaptive Role of the Epigenome in Three Deep-Sea Polychaetes.</title>
        <authorList>
            <person name="Perez M."/>
            <person name="Aroh O."/>
            <person name="Sun Y."/>
            <person name="Lan Y."/>
            <person name="Juniper S.K."/>
            <person name="Young C.R."/>
            <person name="Angers B."/>
            <person name="Qian P.Y."/>
        </authorList>
    </citation>
    <scope>NUCLEOTIDE SEQUENCE</scope>
    <source>
        <strain evidence="1">R07B-5</strain>
    </source>
</reference>
<dbReference type="AlphaFoldDB" id="A0AAD9KMU1"/>
<protein>
    <submittedName>
        <fullName evidence="1">Uncharacterized protein</fullName>
    </submittedName>
</protein>
<evidence type="ECO:0000313" key="1">
    <source>
        <dbReference type="EMBL" id="KAK2174110.1"/>
    </source>
</evidence>
<organism evidence="1 2">
    <name type="scientific">Ridgeia piscesae</name>
    <name type="common">Tubeworm</name>
    <dbReference type="NCBI Taxonomy" id="27915"/>
    <lineage>
        <taxon>Eukaryota</taxon>
        <taxon>Metazoa</taxon>
        <taxon>Spiralia</taxon>
        <taxon>Lophotrochozoa</taxon>
        <taxon>Annelida</taxon>
        <taxon>Polychaeta</taxon>
        <taxon>Sedentaria</taxon>
        <taxon>Canalipalpata</taxon>
        <taxon>Sabellida</taxon>
        <taxon>Siboglinidae</taxon>
        <taxon>Ridgeia</taxon>
    </lineage>
</organism>